<sequence>MKSIALFPLVIAGMVGAAIAAPAPAKAQAGSDPIIEGLCNVDHFAVFKDSVRIKCGRQNNSGLYHGPYFVMTVSDWEHANLIAQVVTQTKNANNPKPVRLWYDKRGQLNPGNCNIENCRTLVAVAME</sequence>
<dbReference type="Proteomes" id="UP001155128">
    <property type="component" value="Unassembled WGS sequence"/>
</dbReference>
<keyword evidence="3" id="KW-1185">Reference proteome</keyword>
<dbReference type="AlphaFoldDB" id="A0A9X2J1Y9"/>
<accession>A0A9X2J1Y9</accession>
<protein>
    <submittedName>
        <fullName evidence="2">Uncharacterized protein</fullName>
    </submittedName>
</protein>
<evidence type="ECO:0000313" key="2">
    <source>
        <dbReference type="EMBL" id="MCM8557244.1"/>
    </source>
</evidence>
<name>A0A9X2J1Y9_9SPHN</name>
<organism evidence="2 3">
    <name type="scientific">Sphingomicrobium sediminis</name>
    <dbReference type="NCBI Taxonomy" id="2950949"/>
    <lineage>
        <taxon>Bacteria</taxon>
        <taxon>Pseudomonadati</taxon>
        <taxon>Pseudomonadota</taxon>
        <taxon>Alphaproteobacteria</taxon>
        <taxon>Sphingomonadales</taxon>
        <taxon>Sphingomonadaceae</taxon>
        <taxon>Sphingomicrobium</taxon>
    </lineage>
</organism>
<comment type="caution">
    <text evidence="2">The sequence shown here is derived from an EMBL/GenBank/DDBJ whole genome shotgun (WGS) entry which is preliminary data.</text>
</comment>
<gene>
    <name evidence="2" type="ORF">NDO55_05350</name>
</gene>
<proteinExistence type="predicted"/>
<feature type="signal peptide" evidence="1">
    <location>
        <begin position="1"/>
        <end position="20"/>
    </location>
</feature>
<feature type="chain" id="PRO_5040924815" evidence="1">
    <location>
        <begin position="21"/>
        <end position="127"/>
    </location>
</feature>
<dbReference type="EMBL" id="JAMSHT010000001">
    <property type="protein sequence ID" value="MCM8557244.1"/>
    <property type="molecule type" value="Genomic_DNA"/>
</dbReference>
<evidence type="ECO:0000256" key="1">
    <source>
        <dbReference type="SAM" id="SignalP"/>
    </source>
</evidence>
<reference evidence="2" key="1">
    <citation type="submission" date="2022-06" db="EMBL/GenBank/DDBJ databases">
        <title>Sphingomicrobium sedimins sp. nov., a marine bacterium isolated from tidal flat.</title>
        <authorList>
            <person name="Kim C.-H."/>
            <person name="Yoo Y."/>
            <person name="Kim J.-J."/>
        </authorList>
    </citation>
    <scope>NUCLEOTIDE SEQUENCE</scope>
    <source>
        <strain evidence="2">GRR-S6-50</strain>
    </source>
</reference>
<evidence type="ECO:0000313" key="3">
    <source>
        <dbReference type="Proteomes" id="UP001155128"/>
    </source>
</evidence>
<keyword evidence="1" id="KW-0732">Signal</keyword>
<dbReference type="RefSeq" id="WP_252113152.1">
    <property type="nucleotide sequence ID" value="NZ_JAMSHT010000001.1"/>
</dbReference>